<accession>A0A392URN7</accession>
<comment type="caution">
    <text evidence="2">The sequence shown here is derived from an EMBL/GenBank/DDBJ whole genome shotgun (WGS) entry which is preliminary data.</text>
</comment>
<feature type="region of interest" description="Disordered" evidence="1">
    <location>
        <begin position="28"/>
        <end position="49"/>
    </location>
</feature>
<sequence length="49" mass="5621">MIVFLKSIDSMTWKAVLKSWDHPKVKDVNGADMDELKPEEEWSAAEDSL</sequence>
<reference evidence="2 3" key="1">
    <citation type="journal article" date="2018" name="Front. Plant Sci.">
        <title>Red Clover (Trifolium pratense) and Zigzag Clover (T. medium) - A Picture of Genomic Similarities and Differences.</title>
        <authorList>
            <person name="Dluhosova J."/>
            <person name="Istvanek J."/>
            <person name="Nedelnik J."/>
            <person name="Repkova J."/>
        </authorList>
    </citation>
    <scope>NUCLEOTIDE SEQUENCE [LARGE SCALE GENOMIC DNA]</scope>
    <source>
        <strain evidence="3">cv. 10/8</strain>
        <tissue evidence="2">Leaf</tissue>
    </source>
</reference>
<dbReference type="AlphaFoldDB" id="A0A392URN7"/>
<feature type="non-terminal residue" evidence="2">
    <location>
        <position position="49"/>
    </location>
</feature>
<evidence type="ECO:0000313" key="3">
    <source>
        <dbReference type="Proteomes" id="UP000265520"/>
    </source>
</evidence>
<organism evidence="2 3">
    <name type="scientific">Trifolium medium</name>
    <dbReference type="NCBI Taxonomy" id="97028"/>
    <lineage>
        <taxon>Eukaryota</taxon>
        <taxon>Viridiplantae</taxon>
        <taxon>Streptophyta</taxon>
        <taxon>Embryophyta</taxon>
        <taxon>Tracheophyta</taxon>
        <taxon>Spermatophyta</taxon>
        <taxon>Magnoliopsida</taxon>
        <taxon>eudicotyledons</taxon>
        <taxon>Gunneridae</taxon>
        <taxon>Pentapetalae</taxon>
        <taxon>rosids</taxon>
        <taxon>fabids</taxon>
        <taxon>Fabales</taxon>
        <taxon>Fabaceae</taxon>
        <taxon>Papilionoideae</taxon>
        <taxon>50 kb inversion clade</taxon>
        <taxon>NPAAA clade</taxon>
        <taxon>Hologalegina</taxon>
        <taxon>IRL clade</taxon>
        <taxon>Trifolieae</taxon>
        <taxon>Trifolium</taxon>
    </lineage>
</organism>
<feature type="compositionally biased region" description="Basic and acidic residues" evidence="1">
    <location>
        <begin position="28"/>
        <end position="40"/>
    </location>
</feature>
<name>A0A392URN7_9FABA</name>
<dbReference type="EMBL" id="LXQA010955439">
    <property type="protein sequence ID" value="MCI78636.1"/>
    <property type="molecule type" value="Genomic_DNA"/>
</dbReference>
<proteinExistence type="predicted"/>
<gene>
    <name evidence="2" type="ORF">A2U01_0099907</name>
</gene>
<dbReference type="Proteomes" id="UP000265520">
    <property type="component" value="Unassembled WGS sequence"/>
</dbReference>
<evidence type="ECO:0000256" key="1">
    <source>
        <dbReference type="SAM" id="MobiDB-lite"/>
    </source>
</evidence>
<protein>
    <submittedName>
        <fullName evidence="2">Gag-pol polyprotein</fullName>
    </submittedName>
</protein>
<keyword evidence="3" id="KW-1185">Reference proteome</keyword>
<evidence type="ECO:0000313" key="2">
    <source>
        <dbReference type="EMBL" id="MCI78636.1"/>
    </source>
</evidence>